<dbReference type="OrthoDB" id="3819655at2"/>
<evidence type="ECO:0000313" key="3">
    <source>
        <dbReference type="EMBL" id="SNT48377.1"/>
    </source>
</evidence>
<feature type="transmembrane region" description="Helical" evidence="2">
    <location>
        <begin position="218"/>
        <end position="238"/>
    </location>
</feature>
<evidence type="ECO:0000256" key="2">
    <source>
        <dbReference type="SAM" id="Phobius"/>
    </source>
</evidence>
<keyword evidence="2" id="KW-0472">Membrane</keyword>
<reference evidence="3 4" key="1">
    <citation type="submission" date="2017-06" db="EMBL/GenBank/DDBJ databases">
        <authorList>
            <person name="Kim H.J."/>
            <person name="Triplett B.A."/>
        </authorList>
    </citation>
    <scope>NUCLEOTIDE SEQUENCE [LARGE SCALE GENOMIC DNA]</scope>
    <source>
        <strain evidence="3 4">CGMCC 4.2132</strain>
    </source>
</reference>
<evidence type="ECO:0008006" key="5">
    <source>
        <dbReference type="Google" id="ProtNLM"/>
    </source>
</evidence>
<organism evidence="3 4">
    <name type="scientific">Streptosporangium subroseum</name>
    <dbReference type="NCBI Taxonomy" id="106412"/>
    <lineage>
        <taxon>Bacteria</taxon>
        <taxon>Bacillati</taxon>
        <taxon>Actinomycetota</taxon>
        <taxon>Actinomycetes</taxon>
        <taxon>Streptosporangiales</taxon>
        <taxon>Streptosporangiaceae</taxon>
        <taxon>Streptosporangium</taxon>
    </lineage>
</organism>
<keyword evidence="2" id="KW-1133">Transmembrane helix</keyword>
<feature type="transmembrane region" description="Helical" evidence="2">
    <location>
        <begin position="9"/>
        <end position="26"/>
    </location>
</feature>
<dbReference type="Proteomes" id="UP000198282">
    <property type="component" value="Unassembled WGS sequence"/>
</dbReference>
<dbReference type="EMBL" id="FZOD01000049">
    <property type="protein sequence ID" value="SNT48377.1"/>
    <property type="molecule type" value="Genomic_DNA"/>
</dbReference>
<gene>
    <name evidence="3" type="ORF">SAMN05216276_104943</name>
</gene>
<sequence>MNQVFRSKTALVVGWIWMVFAAYNAVDLTVRYSGPASMVAAVVLGVLTLLVFISCLRPAIIMTEEGVLVRNPLRNVFVPWRGVDEVTVSHVITITSGDDRVRCWTPQTTARERAMAVRRGKSETTGGTGGIRGRYRTEPVRSKGEQAAAEMLAGKTHADWVAEQLSERAEAAKRSVAATVLGSSSAAVKEPVTATAGEPTSETIGEPAARTGLMKVTWSPSAMAALLVTVILLVAAFIA</sequence>
<dbReference type="RefSeq" id="WP_089211522.1">
    <property type="nucleotide sequence ID" value="NZ_FZOD01000049.1"/>
</dbReference>
<proteinExistence type="predicted"/>
<protein>
    <recommendedName>
        <fullName evidence="5">PH domain-containing protein</fullName>
    </recommendedName>
</protein>
<dbReference type="AlphaFoldDB" id="A0A239N020"/>
<accession>A0A239N020</accession>
<evidence type="ECO:0000313" key="4">
    <source>
        <dbReference type="Proteomes" id="UP000198282"/>
    </source>
</evidence>
<evidence type="ECO:0000256" key="1">
    <source>
        <dbReference type="SAM" id="MobiDB-lite"/>
    </source>
</evidence>
<name>A0A239N020_9ACTN</name>
<keyword evidence="2" id="KW-0812">Transmembrane</keyword>
<feature type="region of interest" description="Disordered" evidence="1">
    <location>
        <begin position="114"/>
        <end position="135"/>
    </location>
</feature>
<keyword evidence="4" id="KW-1185">Reference proteome</keyword>
<feature type="transmembrane region" description="Helical" evidence="2">
    <location>
        <begin position="32"/>
        <end position="53"/>
    </location>
</feature>